<feature type="region of interest" description="Disordered" evidence="1">
    <location>
        <begin position="1"/>
        <end position="41"/>
    </location>
</feature>
<organism evidence="2 3">
    <name type="scientific">Nepenthes gracilis</name>
    <name type="common">Slender pitcher plant</name>
    <dbReference type="NCBI Taxonomy" id="150966"/>
    <lineage>
        <taxon>Eukaryota</taxon>
        <taxon>Viridiplantae</taxon>
        <taxon>Streptophyta</taxon>
        <taxon>Embryophyta</taxon>
        <taxon>Tracheophyta</taxon>
        <taxon>Spermatophyta</taxon>
        <taxon>Magnoliopsida</taxon>
        <taxon>eudicotyledons</taxon>
        <taxon>Gunneridae</taxon>
        <taxon>Pentapetalae</taxon>
        <taxon>Caryophyllales</taxon>
        <taxon>Nepenthaceae</taxon>
        <taxon>Nepenthes</taxon>
    </lineage>
</organism>
<evidence type="ECO:0000313" key="2">
    <source>
        <dbReference type="EMBL" id="GMH15626.1"/>
    </source>
</evidence>
<gene>
    <name evidence="2" type="ORF">Nepgr_017467</name>
</gene>
<keyword evidence="3" id="KW-1185">Reference proteome</keyword>
<dbReference type="AlphaFoldDB" id="A0AAD3SS35"/>
<reference evidence="2" key="1">
    <citation type="submission" date="2023-05" db="EMBL/GenBank/DDBJ databases">
        <title>Nepenthes gracilis genome sequencing.</title>
        <authorList>
            <person name="Fukushima K."/>
        </authorList>
    </citation>
    <scope>NUCLEOTIDE SEQUENCE</scope>
    <source>
        <strain evidence="2">SING2019-196</strain>
    </source>
</reference>
<name>A0AAD3SS35_NEPGR</name>
<evidence type="ECO:0000256" key="1">
    <source>
        <dbReference type="SAM" id="MobiDB-lite"/>
    </source>
</evidence>
<evidence type="ECO:0000313" key="3">
    <source>
        <dbReference type="Proteomes" id="UP001279734"/>
    </source>
</evidence>
<dbReference type="Proteomes" id="UP001279734">
    <property type="component" value="Unassembled WGS sequence"/>
</dbReference>
<proteinExistence type="predicted"/>
<sequence>MSNGRDHTATKTWGSVKREALPPGRATPQSATSLKLKLAPQHHPVEARSEAVSIEKVQRICFHLWPKTNLQCKCRRNMPAYRSEQLMFQTAERSLKQPDPKPIGPSITI</sequence>
<comment type="caution">
    <text evidence="2">The sequence shown here is derived from an EMBL/GenBank/DDBJ whole genome shotgun (WGS) entry which is preliminary data.</text>
</comment>
<accession>A0AAD3SS35</accession>
<dbReference type="EMBL" id="BSYO01000015">
    <property type="protein sequence ID" value="GMH15626.1"/>
    <property type="molecule type" value="Genomic_DNA"/>
</dbReference>
<protein>
    <submittedName>
        <fullName evidence="2">Uncharacterized protein</fullName>
    </submittedName>
</protein>